<gene>
    <name evidence="1" type="primary">WBGene00273411</name>
</gene>
<accession>A0A2A6C8E3</accession>
<name>A0A2A6C8E3_PRIPA</name>
<evidence type="ECO:0000313" key="1">
    <source>
        <dbReference type="EnsemblMetazoa" id="PPA35042.1"/>
    </source>
</evidence>
<accession>A0A8R1YPZ1</accession>
<protein>
    <submittedName>
        <fullName evidence="1">Uncharacterized protein</fullName>
    </submittedName>
</protein>
<reference evidence="2" key="1">
    <citation type="journal article" date="2008" name="Nat. Genet.">
        <title>The Pristionchus pacificus genome provides a unique perspective on nematode lifestyle and parasitism.</title>
        <authorList>
            <person name="Dieterich C."/>
            <person name="Clifton S.W."/>
            <person name="Schuster L.N."/>
            <person name="Chinwalla A."/>
            <person name="Delehaunty K."/>
            <person name="Dinkelacker I."/>
            <person name="Fulton L."/>
            <person name="Fulton R."/>
            <person name="Godfrey J."/>
            <person name="Minx P."/>
            <person name="Mitreva M."/>
            <person name="Roeseler W."/>
            <person name="Tian H."/>
            <person name="Witte H."/>
            <person name="Yang S.P."/>
            <person name="Wilson R.K."/>
            <person name="Sommer R.J."/>
        </authorList>
    </citation>
    <scope>NUCLEOTIDE SEQUENCE [LARGE SCALE GENOMIC DNA]</scope>
    <source>
        <strain evidence="2">PS312</strain>
    </source>
</reference>
<dbReference type="AlphaFoldDB" id="A0A2A6C8E3"/>
<organism evidence="1 2">
    <name type="scientific">Pristionchus pacificus</name>
    <name type="common">Parasitic nematode worm</name>
    <dbReference type="NCBI Taxonomy" id="54126"/>
    <lineage>
        <taxon>Eukaryota</taxon>
        <taxon>Metazoa</taxon>
        <taxon>Ecdysozoa</taxon>
        <taxon>Nematoda</taxon>
        <taxon>Chromadorea</taxon>
        <taxon>Rhabditida</taxon>
        <taxon>Rhabditina</taxon>
        <taxon>Diplogasteromorpha</taxon>
        <taxon>Diplogasteroidea</taxon>
        <taxon>Neodiplogasteridae</taxon>
        <taxon>Pristionchus</taxon>
    </lineage>
</organism>
<evidence type="ECO:0000313" key="2">
    <source>
        <dbReference type="Proteomes" id="UP000005239"/>
    </source>
</evidence>
<dbReference type="Proteomes" id="UP000005239">
    <property type="component" value="Unassembled WGS sequence"/>
</dbReference>
<keyword evidence="2" id="KW-1185">Reference proteome</keyword>
<reference evidence="1" key="2">
    <citation type="submission" date="2022-06" db="UniProtKB">
        <authorList>
            <consortium name="EnsemblMetazoa"/>
        </authorList>
    </citation>
    <scope>IDENTIFICATION</scope>
    <source>
        <strain evidence="1">PS312</strain>
    </source>
</reference>
<dbReference type="EnsemblMetazoa" id="PPA35042.1">
    <property type="protein sequence ID" value="PPA35042.1"/>
    <property type="gene ID" value="WBGene00273411"/>
</dbReference>
<proteinExistence type="predicted"/>
<sequence length="39" mass="4212">MRAVVHVLPLDMPLGAGDGTTVVYHEVHSSQVARCITNH</sequence>